<keyword evidence="1" id="KW-0472">Membrane</keyword>
<reference evidence="2 3" key="1">
    <citation type="journal article" date="2016" name="Int. J. Syst. Evol. Microbiol.">
        <title>Oceanobacillus halophilus sp. nov., a novel moderately halophilic bacterium from a hypersaline lake.</title>
        <authorList>
            <person name="Amoozegar M.A."/>
            <person name="Bagheri M."/>
            <person name="Makhdoumi A."/>
            <person name="Nikou M.M."/>
            <person name="Fazeli S.A.S."/>
            <person name="Schumann P."/>
            <person name="Sproer C."/>
            <person name="Sanchez-Porro C."/>
            <person name="Ventosa A."/>
        </authorList>
    </citation>
    <scope>NUCLEOTIDE SEQUENCE [LARGE SCALE GENOMIC DNA]</scope>
    <source>
        <strain evidence="2 3">DSM 23996</strain>
    </source>
</reference>
<keyword evidence="3" id="KW-1185">Reference proteome</keyword>
<evidence type="ECO:0000313" key="3">
    <source>
        <dbReference type="Proteomes" id="UP000269301"/>
    </source>
</evidence>
<evidence type="ECO:0000256" key="1">
    <source>
        <dbReference type="SAM" id="Phobius"/>
    </source>
</evidence>
<evidence type="ECO:0008006" key="4">
    <source>
        <dbReference type="Google" id="ProtNLM"/>
    </source>
</evidence>
<accession>A0A495A021</accession>
<dbReference type="EMBL" id="RBZP01000009">
    <property type="protein sequence ID" value="RKQ32631.1"/>
    <property type="molecule type" value="Genomic_DNA"/>
</dbReference>
<feature type="transmembrane region" description="Helical" evidence="1">
    <location>
        <begin position="31"/>
        <end position="49"/>
    </location>
</feature>
<keyword evidence="1" id="KW-1133">Transmembrane helix</keyword>
<gene>
    <name evidence="2" type="ORF">D8M06_11880</name>
</gene>
<evidence type="ECO:0000313" key="2">
    <source>
        <dbReference type="EMBL" id="RKQ32631.1"/>
    </source>
</evidence>
<keyword evidence="1" id="KW-0812">Transmembrane</keyword>
<proteinExistence type="predicted"/>
<feature type="transmembrane region" description="Helical" evidence="1">
    <location>
        <begin position="7"/>
        <end position="25"/>
    </location>
</feature>
<comment type="caution">
    <text evidence="2">The sequence shown here is derived from an EMBL/GenBank/DDBJ whole genome shotgun (WGS) entry which is preliminary data.</text>
</comment>
<dbReference type="Proteomes" id="UP000269301">
    <property type="component" value="Unassembled WGS sequence"/>
</dbReference>
<organism evidence="2 3">
    <name type="scientific">Oceanobacillus halophilus</name>
    <dbReference type="NCBI Taxonomy" id="930130"/>
    <lineage>
        <taxon>Bacteria</taxon>
        <taxon>Bacillati</taxon>
        <taxon>Bacillota</taxon>
        <taxon>Bacilli</taxon>
        <taxon>Bacillales</taxon>
        <taxon>Bacillaceae</taxon>
        <taxon>Oceanobacillus</taxon>
    </lineage>
</organism>
<protein>
    <recommendedName>
        <fullName evidence="4">Membrane protein YizD</fullName>
    </recommendedName>
</protein>
<name>A0A495A021_9BACI</name>
<dbReference type="AlphaFoldDB" id="A0A495A021"/>
<sequence>MQQFYPMLFLLLTLVAFFLNIFGLMQLIPPYITLPLLFISIYLTIYSFTNRKTYRRRMR</sequence>